<sequence length="747" mass="83909">MDRLPNLTRGVDDSIPIPGQNCVLGSSGFLLDGTLVTSPSWESVNQELRWFFLLHTYAFACLFFVLSFYTFFSLLNLRSLISTPPLMSTININLCLLGASRSGCLFIDPYNLKEIMPKVIGSITWDIGFPFITSAFCLIQLAFLQLTQVKFGLEKFQKETYLSLMIIFHFSCIIISDVSLAFHVSYIATYVVQDVFLLWGIVLYVTFLYAGYKVKALLRTLPSNLLTRDNSGANQKGRWICIQIERSPAQRGGSVKSSYRVQQENEKNNRQDESFAQPISTVPEVYVRPPTPTPSIANLPIITVSSPSRRSSLASRRGSDVSGRNSRRASECSVRFVNEEDASPNAEFSSVQIGKRSPEPESSPRQSPSLDRPRTPEGILRRNSDCISTTPTGSNKDLRRSSDFGHEKNRSQFATKLRRNSDFGNRTPRRAQQEQEQSKLARILDVSPTGSRRNSDLGGLAAAKVVESRRNSDVSCRSSDRRGSDVSQIKPLVINRRSSDISIQNLDKSPTHYSPNYLPDEKTESQQQQELKSESDSDQPDNYYGNEKAALMNGDNKPKDEDQGKSRKKNLSWKCDKVKNDQEDITAETSLLPEVQQQGRVTGADFTLHSILNHIAYVNRAKSDTPLHIPEASTAAARRAQIKRVLNVTYATAILGIILCIAEAGRIFGPYGLLANVVKHNTKPTADQYPRPWPWIIYQTVCRLLELIMACAMASITKQPSASPRHQYLSNYPNYNLRMKQRENLYI</sequence>
<dbReference type="PANTHER" id="PTHR35578">
    <property type="entry name" value="PROLINE-RICH TRANSMEMBRANE PROTEIN 4-RELATED"/>
    <property type="match status" value="1"/>
</dbReference>
<feature type="transmembrane region" description="Helical" evidence="8">
    <location>
        <begin position="693"/>
        <end position="716"/>
    </location>
</feature>
<organism evidence="10 11">
    <name type="scientific">Nasonia vitripennis</name>
    <name type="common">Parasitic wasp</name>
    <dbReference type="NCBI Taxonomy" id="7425"/>
    <lineage>
        <taxon>Eukaryota</taxon>
        <taxon>Metazoa</taxon>
        <taxon>Ecdysozoa</taxon>
        <taxon>Arthropoda</taxon>
        <taxon>Hexapoda</taxon>
        <taxon>Insecta</taxon>
        <taxon>Pterygota</taxon>
        <taxon>Neoptera</taxon>
        <taxon>Endopterygota</taxon>
        <taxon>Hymenoptera</taxon>
        <taxon>Apocrita</taxon>
        <taxon>Proctotrupomorpha</taxon>
        <taxon>Chalcidoidea</taxon>
        <taxon>Pteromalidae</taxon>
        <taxon>Pteromalinae</taxon>
        <taxon>Nasonia</taxon>
    </lineage>
</organism>
<name>A0A7M7IV28_NASVI</name>
<feature type="domain" description="Proline-rich transmembrane protein 3/4" evidence="9">
    <location>
        <begin position="36"/>
        <end position="235"/>
    </location>
</feature>
<evidence type="ECO:0000256" key="3">
    <source>
        <dbReference type="ARBA" id="ARBA00022692"/>
    </source>
</evidence>
<dbReference type="PANTHER" id="PTHR35578:SF6">
    <property type="entry name" value="PROLINE-RICH TRANSMEMBRANE PROTEIN 4"/>
    <property type="match status" value="1"/>
</dbReference>
<reference evidence="10" key="1">
    <citation type="submission" date="2021-01" db="UniProtKB">
        <authorList>
            <consortium name="EnsemblMetazoa"/>
        </authorList>
    </citation>
    <scope>IDENTIFICATION</scope>
</reference>
<evidence type="ECO:0000256" key="8">
    <source>
        <dbReference type="SAM" id="Phobius"/>
    </source>
</evidence>
<dbReference type="InterPro" id="IPR059081">
    <property type="entry name" value="PRRT3-4"/>
</dbReference>
<feature type="compositionally biased region" description="Basic and acidic residues" evidence="7">
    <location>
        <begin position="466"/>
        <end position="484"/>
    </location>
</feature>
<dbReference type="OrthoDB" id="10066605at2759"/>
<evidence type="ECO:0000313" key="11">
    <source>
        <dbReference type="Proteomes" id="UP000002358"/>
    </source>
</evidence>
<evidence type="ECO:0000256" key="1">
    <source>
        <dbReference type="ARBA" id="ARBA00004141"/>
    </source>
</evidence>
<proteinExistence type="predicted"/>
<evidence type="ECO:0000256" key="4">
    <source>
        <dbReference type="ARBA" id="ARBA00022729"/>
    </source>
</evidence>
<evidence type="ECO:0000256" key="5">
    <source>
        <dbReference type="ARBA" id="ARBA00022989"/>
    </source>
</evidence>
<keyword evidence="5 8" id="KW-1133">Transmembrane helix</keyword>
<dbReference type="Pfam" id="PF25987">
    <property type="entry name" value="PRRT3"/>
    <property type="match status" value="1"/>
</dbReference>
<evidence type="ECO:0000256" key="7">
    <source>
        <dbReference type="SAM" id="MobiDB-lite"/>
    </source>
</evidence>
<keyword evidence="11" id="KW-1185">Reference proteome</keyword>
<accession>A0A7M7IV28</accession>
<feature type="compositionally biased region" description="Polar residues" evidence="7">
    <location>
        <begin position="385"/>
        <end position="395"/>
    </location>
</feature>
<dbReference type="InterPro" id="IPR052836">
    <property type="entry name" value="PRRT_domain-containing"/>
</dbReference>
<evidence type="ECO:0000256" key="2">
    <source>
        <dbReference type="ARBA" id="ARBA00022553"/>
    </source>
</evidence>
<evidence type="ECO:0000256" key="6">
    <source>
        <dbReference type="ARBA" id="ARBA00023136"/>
    </source>
</evidence>
<feature type="compositionally biased region" description="Basic and acidic residues" evidence="7">
    <location>
        <begin position="263"/>
        <end position="273"/>
    </location>
</feature>
<feature type="transmembrane region" description="Helical" evidence="8">
    <location>
        <begin position="161"/>
        <end position="184"/>
    </location>
</feature>
<keyword evidence="6 8" id="KW-0472">Membrane</keyword>
<gene>
    <name evidence="10" type="primary">100680409</name>
</gene>
<feature type="compositionally biased region" description="Low complexity" evidence="7">
    <location>
        <begin position="305"/>
        <end position="316"/>
    </location>
</feature>
<evidence type="ECO:0000313" key="10">
    <source>
        <dbReference type="EnsemblMetazoa" id="XP_016842514"/>
    </source>
</evidence>
<feature type="transmembrane region" description="Helical" evidence="8">
    <location>
        <begin position="190"/>
        <end position="212"/>
    </location>
</feature>
<feature type="compositionally biased region" description="Basic and acidic residues" evidence="7">
    <location>
        <begin position="556"/>
        <end position="565"/>
    </location>
</feature>
<dbReference type="AlphaFoldDB" id="A0A7M7IV28"/>
<feature type="transmembrane region" description="Helical" evidence="8">
    <location>
        <begin position="50"/>
        <end position="74"/>
    </location>
</feature>
<comment type="subcellular location">
    <subcellularLocation>
        <location evidence="1">Membrane</location>
        <topology evidence="1">Multi-pass membrane protein</topology>
    </subcellularLocation>
</comment>
<feature type="compositionally biased region" description="Basic and acidic residues" evidence="7">
    <location>
        <begin position="371"/>
        <end position="384"/>
    </location>
</feature>
<feature type="compositionally biased region" description="Polar residues" evidence="7">
    <location>
        <begin position="500"/>
        <end position="514"/>
    </location>
</feature>
<dbReference type="Proteomes" id="UP000002358">
    <property type="component" value="Chromosome 1"/>
</dbReference>
<evidence type="ECO:0000259" key="9">
    <source>
        <dbReference type="Pfam" id="PF25987"/>
    </source>
</evidence>
<feature type="transmembrane region" description="Helical" evidence="8">
    <location>
        <begin position="127"/>
        <end position="149"/>
    </location>
</feature>
<protein>
    <recommendedName>
        <fullName evidence="9">Proline-rich transmembrane protein 3/4 domain-containing protein</fullName>
    </recommendedName>
</protein>
<feature type="region of interest" description="Disordered" evidence="7">
    <location>
        <begin position="253"/>
        <end position="574"/>
    </location>
</feature>
<keyword evidence="3 8" id="KW-0812">Transmembrane</keyword>
<keyword evidence="4" id="KW-0732">Signal</keyword>
<dbReference type="EnsemblMetazoa" id="XM_016987025">
    <property type="protein sequence ID" value="XP_016842514"/>
    <property type="gene ID" value="LOC100680409"/>
</dbReference>
<feature type="transmembrane region" description="Helical" evidence="8">
    <location>
        <begin position="648"/>
        <end position="673"/>
    </location>
</feature>
<feature type="compositionally biased region" description="Basic and acidic residues" evidence="7">
    <location>
        <begin position="396"/>
        <end position="410"/>
    </location>
</feature>
<keyword evidence="2" id="KW-0597">Phosphoprotein</keyword>